<feature type="compositionally biased region" description="Basic and acidic residues" evidence="1">
    <location>
        <begin position="98"/>
        <end position="118"/>
    </location>
</feature>
<feature type="compositionally biased region" description="Acidic residues" evidence="1">
    <location>
        <begin position="119"/>
        <end position="128"/>
    </location>
</feature>
<feature type="region of interest" description="Disordered" evidence="1">
    <location>
        <begin position="90"/>
        <end position="128"/>
    </location>
</feature>
<organism evidence="3 4">
    <name type="scientific">Marinomonas spartinae</name>
    <dbReference type="NCBI Taxonomy" id="1792290"/>
    <lineage>
        <taxon>Bacteria</taxon>
        <taxon>Pseudomonadati</taxon>
        <taxon>Pseudomonadota</taxon>
        <taxon>Gammaproteobacteria</taxon>
        <taxon>Oceanospirillales</taxon>
        <taxon>Oceanospirillaceae</taxon>
        <taxon>Marinomonas</taxon>
    </lineage>
</organism>
<dbReference type="InterPro" id="IPR001387">
    <property type="entry name" value="Cro/C1-type_HTH"/>
</dbReference>
<dbReference type="AlphaFoldDB" id="A0A1A8TAU1"/>
<name>A0A1A8TAU1_9GAMM</name>
<dbReference type="EMBL" id="FLOB01000002">
    <property type="protein sequence ID" value="SBS29189.1"/>
    <property type="molecule type" value="Genomic_DNA"/>
</dbReference>
<dbReference type="GO" id="GO:0003677">
    <property type="term" value="F:DNA binding"/>
    <property type="evidence" value="ECO:0007669"/>
    <property type="project" value="InterPro"/>
</dbReference>
<evidence type="ECO:0000259" key="2">
    <source>
        <dbReference type="PROSITE" id="PS50943"/>
    </source>
</evidence>
<dbReference type="SMART" id="SM00530">
    <property type="entry name" value="HTH_XRE"/>
    <property type="match status" value="1"/>
</dbReference>
<dbReference type="CDD" id="cd00093">
    <property type="entry name" value="HTH_XRE"/>
    <property type="match status" value="1"/>
</dbReference>
<reference evidence="3 4" key="1">
    <citation type="submission" date="2016-06" db="EMBL/GenBank/DDBJ databases">
        <authorList>
            <person name="Kjaerup R.B."/>
            <person name="Dalgaard T.S."/>
            <person name="Juul-Madsen H.R."/>
        </authorList>
    </citation>
    <scope>NUCLEOTIDE SEQUENCE [LARGE SCALE GENOMIC DNA]</scope>
    <source>
        <strain evidence="3 4">CECT 8886</strain>
    </source>
</reference>
<dbReference type="Proteomes" id="UP000092544">
    <property type="component" value="Unassembled WGS sequence"/>
</dbReference>
<feature type="domain" description="HTH cro/C1-type" evidence="2">
    <location>
        <begin position="21"/>
        <end position="74"/>
    </location>
</feature>
<dbReference type="InterPro" id="IPR010982">
    <property type="entry name" value="Lambda_DNA-bd_dom_sf"/>
</dbReference>
<dbReference type="Pfam" id="PF01381">
    <property type="entry name" value="HTH_3"/>
    <property type="match status" value="1"/>
</dbReference>
<accession>A0A1A8TAU1</accession>
<gene>
    <name evidence="3" type="ORF">MSP8886_01469</name>
</gene>
<dbReference type="PROSITE" id="PS50943">
    <property type="entry name" value="HTH_CROC1"/>
    <property type="match status" value="1"/>
</dbReference>
<proteinExistence type="predicted"/>
<evidence type="ECO:0000313" key="3">
    <source>
        <dbReference type="EMBL" id="SBS29189.1"/>
    </source>
</evidence>
<dbReference type="STRING" id="1792290.MSP8886_01469"/>
<evidence type="ECO:0000313" key="4">
    <source>
        <dbReference type="Proteomes" id="UP000092544"/>
    </source>
</evidence>
<evidence type="ECO:0000256" key="1">
    <source>
        <dbReference type="SAM" id="MobiDB-lite"/>
    </source>
</evidence>
<protein>
    <submittedName>
        <fullName evidence="3">Helix-turn-helix protein</fullName>
    </submittedName>
</protein>
<keyword evidence="4" id="KW-1185">Reference proteome</keyword>
<dbReference type="Gene3D" id="1.10.260.40">
    <property type="entry name" value="lambda repressor-like DNA-binding domains"/>
    <property type="match status" value="1"/>
</dbReference>
<sequence>MFLYIKKQLISFLMINLLQQIKHRRLALKLKQNDMLMRVGISRQQYQRLEAKGNPRLDTLELIAKGLNSDVMLIPKEKLNAVLAVLESDGDNTSLPHKQPDHSDEQKKLSDDLWKGLLEDGDEDDNGN</sequence>
<dbReference type="SUPFAM" id="SSF47413">
    <property type="entry name" value="lambda repressor-like DNA-binding domains"/>
    <property type="match status" value="1"/>
</dbReference>